<dbReference type="Proteomes" id="UP001354989">
    <property type="component" value="Chromosome"/>
</dbReference>
<keyword evidence="5" id="KW-1185">Reference proteome</keyword>
<dbReference type="InterPro" id="IPR012341">
    <property type="entry name" value="6hp_glycosidase-like_sf"/>
</dbReference>
<keyword evidence="2" id="KW-0326">Glycosidase</keyword>
<dbReference type="Pfam" id="PF01204">
    <property type="entry name" value="Trehalase"/>
    <property type="match status" value="1"/>
</dbReference>
<dbReference type="Gene3D" id="1.50.10.10">
    <property type="match status" value="1"/>
</dbReference>
<evidence type="ECO:0000256" key="3">
    <source>
        <dbReference type="SAM" id="Coils"/>
    </source>
</evidence>
<evidence type="ECO:0000313" key="4">
    <source>
        <dbReference type="EMBL" id="BDC99012.1"/>
    </source>
</evidence>
<dbReference type="InterPro" id="IPR018232">
    <property type="entry name" value="Glyco_hydro_37_CS"/>
</dbReference>
<dbReference type="PROSITE" id="PS00928">
    <property type="entry name" value="TREHALASE_2"/>
    <property type="match status" value="1"/>
</dbReference>
<proteinExistence type="predicted"/>
<reference evidence="4 5" key="1">
    <citation type="submission" date="2021-12" db="EMBL/GenBank/DDBJ databases">
        <title>Genome sequencing of bacteria with rrn-lacking chromosome and rrn-plasmid.</title>
        <authorList>
            <person name="Anda M."/>
            <person name="Iwasaki W."/>
        </authorList>
    </citation>
    <scope>NUCLEOTIDE SEQUENCE [LARGE SCALE GENOMIC DNA]</scope>
    <source>
        <strain evidence="4 5">NBRC 101262</strain>
    </source>
</reference>
<evidence type="ECO:0000256" key="2">
    <source>
        <dbReference type="ARBA" id="ARBA00023295"/>
    </source>
</evidence>
<dbReference type="PRINTS" id="PR00744">
    <property type="entry name" value="GLHYDRLASE37"/>
</dbReference>
<protein>
    <submittedName>
        <fullName evidence="4">Trehalase</fullName>
    </submittedName>
</protein>
<feature type="coiled-coil region" evidence="3">
    <location>
        <begin position="327"/>
        <end position="354"/>
    </location>
</feature>
<organism evidence="4 5">
    <name type="scientific">Persicobacter psychrovividus</name>
    <dbReference type="NCBI Taxonomy" id="387638"/>
    <lineage>
        <taxon>Bacteria</taxon>
        <taxon>Pseudomonadati</taxon>
        <taxon>Bacteroidota</taxon>
        <taxon>Cytophagia</taxon>
        <taxon>Cytophagales</taxon>
        <taxon>Persicobacteraceae</taxon>
        <taxon>Persicobacter</taxon>
    </lineage>
</organism>
<keyword evidence="3" id="KW-0175">Coiled coil</keyword>
<sequence>MIGVIFIQCTEKRRTPIPNVMLSYTPDTPLYEVFEAFQNVGLFEDSKTFVDAELVTNQDAVVQDFLATKGRDKQTLSALFKRHYELPEAKHEVALKPTDSMEEHIAMLWPLLVHQDSVQQQGSSLIAVPKPYVIPGGRFREGYYWDSYFTMLGLLEAGKLELVTGMVDNFAYLLKTYGLIPNGNRTYYLSRSQPPVFAMMVKALEEKKGREFCLKYLPALQREYAFWMDGAAELQPKGQYRRVVKLSTGQVLNRYWDDEDSPRPESFREDEALAKGLPEEQQKEMYRNLRAGAESGWDFSARWFRDQQSLSEIHTTEILPVDLNCMLYFLEHTIAEYHNELDQYEEAKLMATKAQTRKMAIQELMWSRKHGFFVDYDWKQEKKRYIFTLAGAWPLYFNLASDAQALKVTHKLSADFLKSGGWVTTLINSTQQWDSPNGWAPLQWVVFKGLENYNQKLLAKKGAQRWVELNRKVWKNTGKMMEKYNVVDADLLAGGGEYPAQDGFGWTNGVVVAMLADGVMEKKKATVVAE</sequence>
<gene>
    <name evidence="4" type="ORF">PEPS_12930</name>
</gene>
<dbReference type="PROSITE" id="PS00927">
    <property type="entry name" value="TREHALASE_1"/>
    <property type="match status" value="1"/>
</dbReference>
<accession>A0ABN6L751</accession>
<dbReference type="InterPro" id="IPR008928">
    <property type="entry name" value="6-hairpin_glycosidase_sf"/>
</dbReference>
<dbReference type="NCBIfam" id="NF009773">
    <property type="entry name" value="PRK13270.1"/>
    <property type="match status" value="1"/>
</dbReference>
<dbReference type="PANTHER" id="PTHR23403">
    <property type="entry name" value="TREHALASE"/>
    <property type="match status" value="1"/>
</dbReference>
<dbReference type="InterPro" id="IPR001661">
    <property type="entry name" value="Glyco_hydro_37"/>
</dbReference>
<dbReference type="EMBL" id="AP025292">
    <property type="protein sequence ID" value="BDC99012.1"/>
    <property type="molecule type" value="Genomic_DNA"/>
</dbReference>
<evidence type="ECO:0000313" key="5">
    <source>
        <dbReference type="Proteomes" id="UP001354989"/>
    </source>
</evidence>
<name>A0ABN6L751_9BACT</name>
<keyword evidence="1" id="KW-0378">Hydrolase</keyword>
<dbReference type="SUPFAM" id="SSF48208">
    <property type="entry name" value="Six-hairpin glycosidases"/>
    <property type="match status" value="1"/>
</dbReference>
<evidence type="ECO:0000256" key="1">
    <source>
        <dbReference type="ARBA" id="ARBA00022801"/>
    </source>
</evidence>
<dbReference type="PANTHER" id="PTHR23403:SF1">
    <property type="entry name" value="TREHALASE"/>
    <property type="match status" value="1"/>
</dbReference>